<keyword evidence="4" id="KW-0547">Nucleotide-binding</keyword>
<keyword evidence="5" id="KW-0067">ATP-binding</keyword>
<evidence type="ECO:0000313" key="11">
    <source>
        <dbReference type="Proteomes" id="UP000719412"/>
    </source>
</evidence>
<dbReference type="PANTHER" id="PTHR24223:SF448">
    <property type="entry name" value="FI20146P1-RELATED"/>
    <property type="match status" value="1"/>
</dbReference>
<dbReference type="Proteomes" id="UP000719412">
    <property type="component" value="Unassembled WGS sequence"/>
</dbReference>
<dbReference type="PROSITE" id="PS50878">
    <property type="entry name" value="RT_POL"/>
    <property type="match status" value="2"/>
</dbReference>
<evidence type="ECO:0000256" key="5">
    <source>
        <dbReference type="ARBA" id="ARBA00022840"/>
    </source>
</evidence>
<feature type="domain" description="ABC transporter" evidence="9">
    <location>
        <begin position="288"/>
        <end position="511"/>
    </location>
</feature>
<evidence type="ECO:0000256" key="6">
    <source>
        <dbReference type="ARBA" id="ARBA00022989"/>
    </source>
</evidence>
<evidence type="ECO:0000259" key="8">
    <source>
        <dbReference type="PROSITE" id="PS50878"/>
    </source>
</evidence>
<name>A0A8J6H677_TENMO</name>
<keyword evidence="7" id="KW-0472">Membrane</keyword>
<dbReference type="GO" id="GO:0071897">
    <property type="term" value="P:DNA biosynthetic process"/>
    <property type="evidence" value="ECO:0007669"/>
    <property type="project" value="UniProtKB-ARBA"/>
</dbReference>
<reference evidence="10" key="2">
    <citation type="submission" date="2021-08" db="EMBL/GenBank/DDBJ databases">
        <authorList>
            <person name="Eriksson T."/>
        </authorList>
    </citation>
    <scope>NUCLEOTIDE SEQUENCE</scope>
    <source>
        <strain evidence="10">Stoneville</strain>
        <tissue evidence="10">Whole head</tissue>
    </source>
</reference>
<dbReference type="GO" id="GO:0005524">
    <property type="term" value="F:ATP binding"/>
    <property type="evidence" value="ECO:0007669"/>
    <property type="project" value="UniProtKB-KW"/>
</dbReference>
<keyword evidence="6" id="KW-1133">Transmembrane helix</keyword>
<evidence type="ECO:0000256" key="3">
    <source>
        <dbReference type="ARBA" id="ARBA00022737"/>
    </source>
</evidence>
<dbReference type="InterPro" id="IPR000477">
    <property type="entry name" value="RT_dom"/>
</dbReference>
<dbReference type="InterPro" id="IPR003593">
    <property type="entry name" value="AAA+_ATPase"/>
</dbReference>
<dbReference type="InterPro" id="IPR017871">
    <property type="entry name" value="ABC_transporter-like_CS"/>
</dbReference>
<dbReference type="SUPFAM" id="SSF56672">
    <property type="entry name" value="DNA/RNA polymerases"/>
    <property type="match status" value="2"/>
</dbReference>
<dbReference type="GO" id="GO:0003676">
    <property type="term" value="F:nucleic acid binding"/>
    <property type="evidence" value="ECO:0007669"/>
    <property type="project" value="InterPro"/>
</dbReference>
<reference evidence="10" key="1">
    <citation type="journal article" date="2020" name="J Insects Food Feed">
        <title>The yellow mealworm (Tenebrio molitor) genome: a resource for the emerging insects as food and feed industry.</title>
        <authorList>
            <person name="Eriksson T."/>
            <person name="Andere A."/>
            <person name="Kelstrup H."/>
            <person name="Emery V."/>
            <person name="Picard C."/>
        </authorList>
    </citation>
    <scope>NUCLEOTIDE SEQUENCE</scope>
    <source>
        <strain evidence="10">Stoneville</strain>
        <tissue evidence="10">Whole head</tissue>
    </source>
</reference>
<dbReference type="Gene3D" id="3.30.420.10">
    <property type="entry name" value="Ribonuclease H-like superfamily/Ribonuclease H"/>
    <property type="match status" value="2"/>
</dbReference>
<protein>
    <recommendedName>
        <fullName evidence="12">Reverse transcriptase domain-containing protein</fullName>
    </recommendedName>
</protein>
<dbReference type="InterPro" id="IPR050173">
    <property type="entry name" value="ABC_transporter_C-like"/>
</dbReference>
<comment type="caution">
    <text evidence="10">The sequence shown here is derived from an EMBL/GenBank/DDBJ whole genome shotgun (WGS) entry which is preliminary data.</text>
</comment>
<dbReference type="SMART" id="SM00382">
    <property type="entry name" value="AAA"/>
    <property type="match status" value="1"/>
</dbReference>
<dbReference type="GO" id="GO:0016020">
    <property type="term" value="C:membrane"/>
    <property type="evidence" value="ECO:0007669"/>
    <property type="project" value="TreeGrafter"/>
</dbReference>
<dbReference type="PROSITE" id="PS00211">
    <property type="entry name" value="ABC_TRANSPORTER_1"/>
    <property type="match status" value="1"/>
</dbReference>
<dbReference type="InterPro" id="IPR043502">
    <property type="entry name" value="DNA/RNA_pol_sf"/>
</dbReference>
<dbReference type="InterPro" id="IPR003439">
    <property type="entry name" value="ABC_transporter-like_ATP-bd"/>
</dbReference>
<sequence>MQLRRPESTQSDFQKNTILGHECSLNTVRLGVSTLKLKRFELLAHPPYSPDLCPSDFHLLPKLKKILAGKRFRSNEVINAVNTNFEALREESHFREGIEKLEKRWTKFSPRSLDSREKVWRRPGERYSQCCISPRTGFNGDSIMVWGGISLDASTDLVFVENGAMTAHRYILECLEPNVVPYAPFIGENFLLMNDNARSHRARIVDQYLEQVVTPQYIFVVGTLFEIIRVPIAGHLSRGVTNVIELKFSLHRIEEFILFGSKRQDKITLPKICLLREKNNSQGVIARIEAENLTVQWNSVCSGYALYDLNFSIASGDLVAFVGAPGSGKSTLFQILLGEIDPVEGNLKVEGSVAYAAQEPWIFSATLKQNILFGEEMNDEKYMKVLKVCALDQDLSLFPFGDRTIVGERGVMLSGGQKSRVNLARAIYRDADIYLLDDPLAALDVNVAKHVFDECITKYLKHKTVVLITHQVQYLRTVKRIYYLDKGEIVVHGTYEELESKGHFLKLQSTETNGAAIANVTEPVSVKQLEFPEEVKEHRSSGRTIHGYGNYCAAGGKWICLAAVCAGKSSLISCLFRLFDFDGTIFIDGVNIKELDLNTLRSKITIISQEPISFSGTLRKNLDPLNEYNDCELWNALEEVELKTSILKLNGGLDTVSPCVDALTSDDHNNRSLDITVFIEDLKQKRHKSSNQHMAFNFKKANFVGLYRELTEADFAFLNDMDVAVSLLDDMLRDIFIRYVPLKRKSLGNYPVWDGIILNDPQSIVDAYADFFVQAFVSSDPNTAPVAIVIPFASARMLKSTMTAGPDLVPSFLIKDCGAMLAKPLTYIFNFPVAWKMSHVTPVFKSGDRSDVTNYRPICNFSKVFEHVLHCLVYPHVSHMIIDSQHSFMKGRSTVTNLAVISQCLCEIVDREGQVDCIYTDFSKAFDRMNLSILLEKLDSFGFSGNLVNLMYSYLSGRQQCVVNGFRSRAYWQSSGVPQGSVLGPLLFNLYVNDITAGIHSHCLLYADYLKIYRQIRSSVDCEQLQADLTTLDNWWQRVENCQKKDECQDTNENLIIRDGPPRPFGLEEIEKAERRLKSGKAPGPDGIPSEVIKDIAAEYLKILAKAANYCLDEGVFPEEWKEARLVLLEKPKKNAADKPTYRPICLLNAIGKFLEILTEERINEHLRAEGDLSERQYGFRKGRSTLDPMQRINEIVAEINQKSYRHRKVTRGVPQGSILGPLLWNIFYNGILNVTVPEGVELLGYADDLAAVVIGRDREELLSNAQETVNQVTRGMRGMRLEVAAGKSEAVLLCRRPQLDSLTVNINGMGIETGSALKYLGVYFDTDTRMSGQEHVRRVASRVEVLVNSMARILPNIGGTRHSKRRLMASVVNSVMLYGAPIWQKALQYKKYRERLEKVQRLMALRVCSAYRTVSTVALQVVGTLIPIDLMVEERTTQYQQGEGGSAVNLQGLENSSMGTTLGASQGSCLVSRSNGDEDALLSLV</sequence>
<dbReference type="CDD" id="cd03250">
    <property type="entry name" value="ABCC_MRP_domain1"/>
    <property type="match status" value="1"/>
</dbReference>
<dbReference type="Pfam" id="PF00078">
    <property type="entry name" value="RVT_1"/>
    <property type="match status" value="2"/>
</dbReference>
<feature type="domain" description="Reverse transcriptase" evidence="8">
    <location>
        <begin position="1110"/>
        <end position="1325"/>
    </location>
</feature>
<dbReference type="Gene3D" id="3.40.50.300">
    <property type="entry name" value="P-loop containing nucleotide triphosphate hydrolases"/>
    <property type="match status" value="2"/>
</dbReference>
<gene>
    <name evidence="10" type="ORF">GEV33_014129</name>
</gene>
<dbReference type="EMBL" id="JABDTM020028615">
    <property type="protein sequence ID" value="KAH0808661.1"/>
    <property type="molecule type" value="Genomic_DNA"/>
</dbReference>
<dbReference type="PANTHER" id="PTHR24223">
    <property type="entry name" value="ATP-BINDING CASSETTE SUB-FAMILY C"/>
    <property type="match status" value="1"/>
</dbReference>
<evidence type="ECO:0008006" key="12">
    <source>
        <dbReference type="Google" id="ProtNLM"/>
    </source>
</evidence>
<keyword evidence="2" id="KW-0812">Transmembrane</keyword>
<evidence type="ECO:0000256" key="1">
    <source>
        <dbReference type="ARBA" id="ARBA00022448"/>
    </source>
</evidence>
<keyword evidence="1" id="KW-0813">Transport</keyword>
<organism evidence="10 11">
    <name type="scientific">Tenebrio molitor</name>
    <name type="common">Yellow mealworm beetle</name>
    <dbReference type="NCBI Taxonomy" id="7067"/>
    <lineage>
        <taxon>Eukaryota</taxon>
        <taxon>Metazoa</taxon>
        <taxon>Ecdysozoa</taxon>
        <taxon>Arthropoda</taxon>
        <taxon>Hexapoda</taxon>
        <taxon>Insecta</taxon>
        <taxon>Pterygota</taxon>
        <taxon>Neoptera</taxon>
        <taxon>Endopterygota</taxon>
        <taxon>Coleoptera</taxon>
        <taxon>Polyphaga</taxon>
        <taxon>Cucujiformia</taxon>
        <taxon>Tenebrionidae</taxon>
        <taxon>Tenebrio</taxon>
    </lineage>
</organism>
<dbReference type="PROSITE" id="PS50893">
    <property type="entry name" value="ABC_TRANSPORTER_2"/>
    <property type="match status" value="1"/>
</dbReference>
<evidence type="ECO:0000256" key="2">
    <source>
        <dbReference type="ARBA" id="ARBA00022692"/>
    </source>
</evidence>
<dbReference type="CDD" id="cd01650">
    <property type="entry name" value="RT_nLTR_like"/>
    <property type="match status" value="2"/>
</dbReference>
<dbReference type="FunFam" id="3.40.50.300:FF:000973">
    <property type="entry name" value="Multidrug resistance-associated protein 4"/>
    <property type="match status" value="1"/>
</dbReference>
<dbReference type="GO" id="GO:0042626">
    <property type="term" value="F:ATPase-coupled transmembrane transporter activity"/>
    <property type="evidence" value="ECO:0007669"/>
    <property type="project" value="TreeGrafter"/>
</dbReference>
<keyword evidence="3" id="KW-0677">Repeat</keyword>
<keyword evidence="11" id="KW-1185">Reference proteome</keyword>
<dbReference type="InterPro" id="IPR027417">
    <property type="entry name" value="P-loop_NTPase"/>
</dbReference>
<evidence type="ECO:0000259" key="9">
    <source>
        <dbReference type="PROSITE" id="PS50893"/>
    </source>
</evidence>
<evidence type="ECO:0000256" key="4">
    <source>
        <dbReference type="ARBA" id="ARBA00022741"/>
    </source>
</evidence>
<evidence type="ECO:0000313" key="10">
    <source>
        <dbReference type="EMBL" id="KAH0808661.1"/>
    </source>
</evidence>
<feature type="domain" description="Reverse transcriptase" evidence="8">
    <location>
        <begin position="824"/>
        <end position="1069"/>
    </location>
</feature>
<accession>A0A8J6H677</accession>
<dbReference type="GO" id="GO:0016887">
    <property type="term" value="F:ATP hydrolysis activity"/>
    <property type="evidence" value="ECO:0007669"/>
    <property type="project" value="InterPro"/>
</dbReference>
<dbReference type="InterPro" id="IPR036397">
    <property type="entry name" value="RNaseH_sf"/>
</dbReference>
<dbReference type="SUPFAM" id="SSF52540">
    <property type="entry name" value="P-loop containing nucleoside triphosphate hydrolases"/>
    <property type="match status" value="2"/>
</dbReference>
<proteinExistence type="predicted"/>
<evidence type="ECO:0000256" key="7">
    <source>
        <dbReference type="ARBA" id="ARBA00023136"/>
    </source>
</evidence>
<dbReference type="Pfam" id="PF00005">
    <property type="entry name" value="ABC_tran"/>
    <property type="match status" value="1"/>
</dbReference>